<keyword evidence="2" id="KW-1185">Reference proteome</keyword>
<evidence type="ECO:0000313" key="2">
    <source>
        <dbReference type="Proteomes" id="UP000321234"/>
    </source>
</evidence>
<evidence type="ECO:0000313" key="1">
    <source>
        <dbReference type="EMBL" id="TXR56657.1"/>
    </source>
</evidence>
<sequence length="111" mass="11938">MTTIKASCPTCGDVELTPPQVRLVVCTVPAWSFYAFDCPECTDEVRKHATDEVARLLTTGGVPAEHWSVPAEALEEHTGSTISWDDVLDFTLALESTDVVAAAATRLPHPA</sequence>
<accession>A0A5C8ZFP6</accession>
<protein>
    <submittedName>
        <fullName evidence="1">Uncharacterized protein</fullName>
    </submittedName>
</protein>
<dbReference type="OrthoDB" id="5188825at2"/>
<dbReference type="RefSeq" id="WP_147925786.1">
    <property type="nucleotide sequence ID" value="NZ_VKAC01000004.1"/>
</dbReference>
<dbReference type="EMBL" id="VKAC01000004">
    <property type="protein sequence ID" value="TXR56657.1"/>
    <property type="molecule type" value="Genomic_DNA"/>
</dbReference>
<name>A0A5C8ZFP6_9ACTN</name>
<proteinExistence type="predicted"/>
<reference evidence="1 2" key="1">
    <citation type="submission" date="2019-07" db="EMBL/GenBank/DDBJ databases">
        <title>Quadrisphaera sp. strain DD2A genome sequencing and assembly.</title>
        <authorList>
            <person name="Kim I."/>
        </authorList>
    </citation>
    <scope>NUCLEOTIDE SEQUENCE [LARGE SCALE GENOMIC DNA]</scope>
    <source>
        <strain evidence="1 2">DD2A</strain>
    </source>
</reference>
<gene>
    <name evidence="1" type="ORF">FMM08_07760</name>
</gene>
<comment type="caution">
    <text evidence="1">The sequence shown here is derived from an EMBL/GenBank/DDBJ whole genome shotgun (WGS) entry which is preliminary data.</text>
</comment>
<organism evidence="1 2">
    <name type="scientific">Quadrisphaera setariae</name>
    <dbReference type="NCBI Taxonomy" id="2593304"/>
    <lineage>
        <taxon>Bacteria</taxon>
        <taxon>Bacillati</taxon>
        <taxon>Actinomycetota</taxon>
        <taxon>Actinomycetes</taxon>
        <taxon>Kineosporiales</taxon>
        <taxon>Kineosporiaceae</taxon>
        <taxon>Quadrisphaera</taxon>
    </lineage>
</organism>
<dbReference type="Proteomes" id="UP000321234">
    <property type="component" value="Unassembled WGS sequence"/>
</dbReference>
<dbReference type="AlphaFoldDB" id="A0A5C8ZFP6"/>